<dbReference type="EMBL" id="JAFJYH010000056">
    <property type="protein sequence ID" value="KAG4422024.1"/>
    <property type="molecule type" value="Genomic_DNA"/>
</dbReference>
<gene>
    <name evidence="1" type="ORF">IFR04_004883</name>
</gene>
<dbReference type="InterPro" id="IPR027417">
    <property type="entry name" value="P-loop_NTPase"/>
</dbReference>
<protein>
    <recommendedName>
        <fullName evidence="3">NAD dependent epimerase/dehydratase</fullName>
    </recommendedName>
</protein>
<dbReference type="PANTHER" id="PTHR36978">
    <property type="entry name" value="P-LOOP CONTAINING NUCLEOTIDE TRIPHOSPHATE HYDROLASE"/>
    <property type="match status" value="1"/>
</dbReference>
<evidence type="ECO:0000313" key="1">
    <source>
        <dbReference type="EMBL" id="KAG4422024.1"/>
    </source>
</evidence>
<reference evidence="1" key="1">
    <citation type="submission" date="2021-02" db="EMBL/GenBank/DDBJ databases">
        <title>Genome sequence Cadophora malorum strain M34.</title>
        <authorList>
            <person name="Stefanovic E."/>
            <person name="Vu D."/>
            <person name="Scully C."/>
            <person name="Dijksterhuis J."/>
            <person name="Roader J."/>
            <person name="Houbraken J."/>
        </authorList>
    </citation>
    <scope>NUCLEOTIDE SEQUENCE</scope>
    <source>
        <strain evidence="1">M34</strain>
    </source>
</reference>
<dbReference type="OrthoDB" id="408152at2759"/>
<evidence type="ECO:0000313" key="2">
    <source>
        <dbReference type="Proteomes" id="UP000664132"/>
    </source>
</evidence>
<dbReference type="Proteomes" id="UP000664132">
    <property type="component" value="Unassembled WGS sequence"/>
</dbReference>
<keyword evidence="2" id="KW-1185">Reference proteome</keyword>
<sequence>MCAALKKLGYENIHHMFYVFKTPGEAGKWHALLKIKYEGAGAGTITREMFDDLLGDCSALTDLPSILFARELLILYPDAKVILTTRSTTSWYTSMLHTIYAWQSDPLNRIIDPFLSKHRYALRKLLDYIFLQFFYGNFPLYGKRVFEEHNQMVRDLTEGRGNGERLLVFEAREGWVPLCKFLGKDVPEGEYPRLHDTKEFRSHLIRNGI</sequence>
<name>A0A8H7WBZ0_9HELO</name>
<dbReference type="Gene3D" id="3.40.50.300">
    <property type="entry name" value="P-loop containing nucleotide triphosphate hydrolases"/>
    <property type="match status" value="1"/>
</dbReference>
<dbReference type="InterPro" id="IPR040632">
    <property type="entry name" value="Sulfotransfer_4"/>
</dbReference>
<accession>A0A8H7WBZ0</accession>
<dbReference type="AlphaFoldDB" id="A0A8H7WBZ0"/>
<proteinExistence type="predicted"/>
<dbReference type="Pfam" id="PF17784">
    <property type="entry name" value="Sulfotransfer_4"/>
    <property type="match status" value="1"/>
</dbReference>
<evidence type="ECO:0008006" key="3">
    <source>
        <dbReference type="Google" id="ProtNLM"/>
    </source>
</evidence>
<comment type="caution">
    <text evidence="1">The sequence shown here is derived from an EMBL/GenBank/DDBJ whole genome shotgun (WGS) entry which is preliminary data.</text>
</comment>
<dbReference type="SUPFAM" id="SSF52540">
    <property type="entry name" value="P-loop containing nucleoside triphosphate hydrolases"/>
    <property type="match status" value="1"/>
</dbReference>
<organism evidence="1 2">
    <name type="scientific">Cadophora malorum</name>
    <dbReference type="NCBI Taxonomy" id="108018"/>
    <lineage>
        <taxon>Eukaryota</taxon>
        <taxon>Fungi</taxon>
        <taxon>Dikarya</taxon>
        <taxon>Ascomycota</taxon>
        <taxon>Pezizomycotina</taxon>
        <taxon>Leotiomycetes</taxon>
        <taxon>Helotiales</taxon>
        <taxon>Ploettnerulaceae</taxon>
        <taxon>Cadophora</taxon>
    </lineage>
</organism>
<dbReference type="PANTHER" id="PTHR36978:SF4">
    <property type="entry name" value="P-LOOP CONTAINING NUCLEOSIDE TRIPHOSPHATE HYDROLASE PROTEIN"/>
    <property type="match status" value="1"/>
</dbReference>